<evidence type="ECO:0000313" key="3">
    <source>
        <dbReference type="Proteomes" id="UP000230002"/>
    </source>
</evidence>
<name>A0A2G8SEJ9_9APHY</name>
<gene>
    <name evidence="2" type="ORF">GSI_06833</name>
</gene>
<sequence>MLAISPVPEISISLASPEEPVPEPFSPFHQCTFLSDDSDSFRPTLLSPPPLAMTPKQLSPLRPKDAPMTGKGLERERFEALLQAQRERNAALGSKRSPTDLRKEIALKVHKSKQMERRALFLSKVQAPPSPSATLIPVTPPESPAVFHYSLPSPGLDSPLEVFEALTLGHMTASTCQPWVEQVDFRLAGDEYRKVLPRRAPATSVKRKILPSLEQITARLGTNGHVAAPVLEGPSRPSMRLPSFLAPARAEQPQARAPKPEPQQPGTRARAALLAGVGRLRFPSKETAEAPKVEIAQPTPCLPPVSPKSPIAPRLRVTTLVVPRTASASPIELTESNLMAFTAGSRERTAHNMLTRLRRRTLPPQIAVPAPGEIDMEDEIERKSRRHSAPPELPQRNRIGFSHPILELPGAF</sequence>
<keyword evidence="3" id="KW-1185">Reference proteome</keyword>
<comment type="caution">
    <text evidence="2">The sequence shown here is derived from an EMBL/GenBank/DDBJ whole genome shotgun (WGS) entry which is preliminary data.</text>
</comment>
<evidence type="ECO:0000313" key="2">
    <source>
        <dbReference type="EMBL" id="PIL32127.1"/>
    </source>
</evidence>
<accession>A0A2G8SEJ9</accession>
<dbReference type="AlphaFoldDB" id="A0A2G8SEJ9"/>
<protein>
    <submittedName>
        <fullName evidence="2">Uncharacterized protein</fullName>
    </submittedName>
</protein>
<proteinExistence type="predicted"/>
<feature type="region of interest" description="Disordered" evidence="1">
    <location>
        <begin position="39"/>
        <end position="70"/>
    </location>
</feature>
<reference evidence="2 3" key="1">
    <citation type="journal article" date="2015" name="Sci. Rep.">
        <title>Chromosome-level genome map provides insights into diverse defense mechanisms in the medicinal fungus Ganoderma sinense.</title>
        <authorList>
            <person name="Zhu Y."/>
            <person name="Xu J."/>
            <person name="Sun C."/>
            <person name="Zhou S."/>
            <person name="Xu H."/>
            <person name="Nelson D.R."/>
            <person name="Qian J."/>
            <person name="Song J."/>
            <person name="Luo H."/>
            <person name="Xiang L."/>
            <person name="Li Y."/>
            <person name="Xu Z."/>
            <person name="Ji A."/>
            <person name="Wang L."/>
            <person name="Lu S."/>
            <person name="Hayward A."/>
            <person name="Sun W."/>
            <person name="Li X."/>
            <person name="Schwartz D.C."/>
            <person name="Wang Y."/>
            <person name="Chen S."/>
        </authorList>
    </citation>
    <scope>NUCLEOTIDE SEQUENCE [LARGE SCALE GENOMIC DNA]</scope>
    <source>
        <strain evidence="2 3">ZZ0214-1</strain>
    </source>
</reference>
<evidence type="ECO:0000256" key="1">
    <source>
        <dbReference type="SAM" id="MobiDB-lite"/>
    </source>
</evidence>
<organism evidence="2 3">
    <name type="scientific">Ganoderma sinense ZZ0214-1</name>
    <dbReference type="NCBI Taxonomy" id="1077348"/>
    <lineage>
        <taxon>Eukaryota</taxon>
        <taxon>Fungi</taxon>
        <taxon>Dikarya</taxon>
        <taxon>Basidiomycota</taxon>
        <taxon>Agaricomycotina</taxon>
        <taxon>Agaricomycetes</taxon>
        <taxon>Polyporales</taxon>
        <taxon>Polyporaceae</taxon>
        <taxon>Ganoderma</taxon>
    </lineage>
</organism>
<dbReference type="EMBL" id="AYKW01000012">
    <property type="protein sequence ID" value="PIL32127.1"/>
    <property type="molecule type" value="Genomic_DNA"/>
</dbReference>
<dbReference type="OrthoDB" id="3250108at2759"/>
<dbReference type="Proteomes" id="UP000230002">
    <property type="component" value="Unassembled WGS sequence"/>
</dbReference>